<evidence type="ECO:0000256" key="6">
    <source>
        <dbReference type="ARBA" id="ARBA00022989"/>
    </source>
</evidence>
<comment type="subcellular location">
    <subcellularLocation>
        <location evidence="1">Membrane</location>
        <topology evidence="1">Multi-pass membrane protein</topology>
    </subcellularLocation>
</comment>
<gene>
    <name evidence="12" type="ORF">SAMN05421641_11640</name>
</gene>
<keyword evidence="5" id="KW-0862">Zinc</keyword>
<evidence type="ECO:0000256" key="9">
    <source>
        <dbReference type="SAM" id="Phobius"/>
    </source>
</evidence>
<evidence type="ECO:0000256" key="2">
    <source>
        <dbReference type="ARBA" id="ARBA00008873"/>
    </source>
</evidence>
<dbReference type="PANTHER" id="PTHR11562">
    <property type="entry name" value="CATION EFFLUX PROTEIN/ ZINC TRANSPORTER"/>
    <property type="match status" value="1"/>
</dbReference>
<dbReference type="InterPro" id="IPR002524">
    <property type="entry name" value="Cation_efflux"/>
</dbReference>
<feature type="transmembrane region" description="Helical" evidence="9">
    <location>
        <begin position="47"/>
        <end position="68"/>
    </location>
</feature>
<evidence type="ECO:0000256" key="3">
    <source>
        <dbReference type="ARBA" id="ARBA00022448"/>
    </source>
</evidence>
<dbReference type="EMBL" id="FTMK01000016">
    <property type="protein sequence ID" value="SIQ87173.1"/>
    <property type="molecule type" value="Genomic_DNA"/>
</dbReference>
<dbReference type="SUPFAM" id="SSF160240">
    <property type="entry name" value="Cation efflux protein cytoplasmic domain-like"/>
    <property type="match status" value="1"/>
</dbReference>
<evidence type="ECO:0000256" key="7">
    <source>
        <dbReference type="ARBA" id="ARBA00023065"/>
    </source>
</evidence>
<reference evidence="12 13" key="1">
    <citation type="submission" date="2017-01" db="EMBL/GenBank/DDBJ databases">
        <authorList>
            <person name="Varghese N."/>
            <person name="Submissions S."/>
        </authorList>
    </citation>
    <scope>NUCLEOTIDE SEQUENCE [LARGE SCALE GENOMIC DNA]</scope>
    <source>
        <strain evidence="12 13">ATCC 700171</strain>
    </source>
</reference>
<dbReference type="RefSeq" id="WP_088233772.1">
    <property type="nucleotide sequence ID" value="NZ_FTMK01000016.1"/>
</dbReference>
<comment type="similarity">
    <text evidence="2">Belongs to the cation diffusion facilitator (CDF) transporter (TC 2.A.4) family. SLC30A subfamily.</text>
</comment>
<evidence type="ECO:0000259" key="11">
    <source>
        <dbReference type="Pfam" id="PF16916"/>
    </source>
</evidence>
<dbReference type="GO" id="GO:0005886">
    <property type="term" value="C:plasma membrane"/>
    <property type="evidence" value="ECO:0007669"/>
    <property type="project" value="TreeGrafter"/>
</dbReference>
<keyword evidence="4 9" id="KW-0812">Transmembrane</keyword>
<feature type="transmembrane region" description="Helical" evidence="9">
    <location>
        <begin position="122"/>
        <end position="143"/>
    </location>
</feature>
<sequence length="323" mass="35322">MSMSHGGHAGHMPVGGDRKALVISGWLTGLYFVIELGIGIWTGSVAVISDAFHTFSAVGGVLIALVALRLTERKSSPARTFGYVRAEILGALFNGLFLVAMALLVLWMGAMRLMEPIELATTPMLFAAAGGIATELVALWLLYERQKGNLNMRGAYWHILQTFVGSFLIIISALVIRFTGFMAIDPLLGMAFGLVLLWASWGILREALHILLQGTPEDLDLEAAIEAIRQLEGVTDVHHVHAWSLTSGRNVFSSHICVRNWQDGERVLRQANNLLRQQFNIYFSTLQIEEYCLDGEETAADIDITRSHAGSGRASVGKVHGSH</sequence>
<feature type="domain" description="Cation efflux protein cytoplasmic" evidence="11">
    <location>
        <begin position="216"/>
        <end position="291"/>
    </location>
</feature>
<dbReference type="InterPro" id="IPR050681">
    <property type="entry name" value="CDF/SLC30A"/>
</dbReference>
<feature type="transmembrane region" description="Helical" evidence="9">
    <location>
        <begin position="182"/>
        <end position="204"/>
    </location>
</feature>
<organism evidence="12 13">
    <name type="scientific">Paracoccus thiocyanatus</name>
    <dbReference type="NCBI Taxonomy" id="34006"/>
    <lineage>
        <taxon>Bacteria</taxon>
        <taxon>Pseudomonadati</taxon>
        <taxon>Pseudomonadota</taxon>
        <taxon>Alphaproteobacteria</taxon>
        <taxon>Rhodobacterales</taxon>
        <taxon>Paracoccaceae</taxon>
        <taxon>Paracoccus</taxon>
    </lineage>
</organism>
<dbReference type="InterPro" id="IPR036837">
    <property type="entry name" value="Cation_efflux_CTD_sf"/>
</dbReference>
<keyword evidence="3" id="KW-0813">Transport</keyword>
<keyword evidence="6 9" id="KW-1133">Transmembrane helix</keyword>
<evidence type="ECO:0000259" key="10">
    <source>
        <dbReference type="Pfam" id="PF01545"/>
    </source>
</evidence>
<proteinExistence type="inferred from homology"/>
<dbReference type="SUPFAM" id="SSF161111">
    <property type="entry name" value="Cation efflux protein transmembrane domain-like"/>
    <property type="match status" value="1"/>
</dbReference>
<accession>A0A1N6WAI6</accession>
<keyword evidence="5" id="KW-0864">Zinc transport</keyword>
<protein>
    <submittedName>
        <fullName evidence="12">Cobalt-zinc-cadmium efflux system protein</fullName>
    </submittedName>
</protein>
<feature type="transmembrane region" description="Helical" evidence="9">
    <location>
        <begin position="88"/>
        <end position="110"/>
    </location>
</feature>
<dbReference type="NCBIfam" id="TIGR01297">
    <property type="entry name" value="CDF"/>
    <property type="match status" value="1"/>
</dbReference>
<dbReference type="Pfam" id="PF16916">
    <property type="entry name" value="ZT_dimer"/>
    <property type="match status" value="1"/>
</dbReference>
<name>A0A1N6WAI6_9RHOB</name>
<evidence type="ECO:0000313" key="12">
    <source>
        <dbReference type="EMBL" id="SIQ87173.1"/>
    </source>
</evidence>
<dbReference type="InterPro" id="IPR027470">
    <property type="entry name" value="Cation_efflux_CTD"/>
</dbReference>
<feature type="transmembrane region" description="Helical" evidence="9">
    <location>
        <begin position="155"/>
        <end position="176"/>
    </location>
</feature>
<feature type="transmembrane region" description="Helical" evidence="9">
    <location>
        <begin position="20"/>
        <end position="41"/>
    </location>
</feature>
<evidence type="ECO:0000256" key="8">
    <source>
        <dbReference type="ARBA" id="ARBA00023136"/>
    </source>
</evidence>
<keyword evidence="7" id="KW-0406">Ion transport</keyword>
<evidence type="ECO:0000256" key="5">
    <source>
        <dbReference type="ARBA" id="ARBA00022906"/>
    </source>
</evidence>
<dbReference type="InterPro" id="IPR058533">
    <property type="entry name" value="Cation_efflux_TM"/>
</dbReference>
<dbReference type="AlphaFoldDB" id="A0A1N6WAI6"/>
<keyword evidence="8 9" id="KW-0472">Membrane</keyword>
<dbReference type="OrthoDB" id="9809646at2"/>
<feature type="domain" description="Cation efflux protein transmembrane" evidence="10">
    <location>
        <begin position="21"/>
        <end position="212"/>
    </location>
</feature>
<dbReference type="InterPro" id="IPR027469">
    <property type="entry name" value="Cation_efflux_TMD_sf"/>
</dbReference>
<evidence type="ECO:0000256" key="4">
    <source>
        <dbReference type="ARBA" id="ARBA00022692"/>
    </source>
</evidence>
<dbReference type="PANTHER" id="PTHR11562:SF17">
    <property type="entry name" value="RE54080P-RELATED"/>
    <property type="match status" value="1"/>
</dbReference>
<dbReference type="Pfam" id="PF01545">
    <property type="entry name" value="Cation_efflux"/>
    <property type="match status" value="1"/>
</dbReference>
<evidence type="ECO:0000313" key="13">
    <source>
        <dbReference type="Proteomes" id="UP000323956"/>
    </source>
</evidence>
<dbReference type="GO" id="GO:0005385">
    <property type="term" value="F:zinc ion transmembrane transporter activity"/>
    <property type="evidence" value="ECO:0007669"/>
    <property type="project" value="TreeGrafter"/>
</dbReference>
<dbReference type="Gene3D" id="1.20.1510.10">
    <property type="entry name" value="Cation efflux protein transmembrane domain"/>
    <property type="match status" value="1"/>
</dbReference>
<evidence type="ECO:0000256" key="1">
    <source>
        <dbReference type="ARBA" id="ARBA00004141"/>
    </source>
</evidence>
<dbReference type="Proteomes" id="UP000323956">
    <property type="component" value="Unassembled WGS sequence"/>
</dbReference>